<evidence type="ECO:0000259" key="4">
    <source>
        <dbReference type="SMART" id="SM00382"/>
    </source>
</evidence>
<dbReference type="InterPro" id="IPR057568">
    <property type="entry name" value="CortBP2_NAV1-like_AAA_lid"/>
</dbReference>
<dbReference type="Pfam" id="PF00004">
    <property type="entry name" value="AAA"/>
    <property type="match status" value="1"/>
</dbReference>
<dbReference type="EnsemblMetazoa" id="G18294.4">
    <property type="protein sequence ID" value="G18294.4:cds"/>
    <property type="gene ID" value="G18294"/>
</dbReference>
<evidence type="ECO:0000256" key="3">
    <source>
        <dbReference type="SAM" id="MobiDB-lite"/>
    </source>
</evidence>
<dbReference type="GO" id="GO:0005524">
    <property type="term" value="F:ATP binding"/>
    <property type="evidence" value="ECO:0007669"/>
    <property type="project" value="InterPro"/>
</dbReference>
<dbReference type="InterPro" id="IPR003959">
    <property type="entry name" value="ATPase_AAA_core"/>
</dbReference>
<feature type="domain" description="AAA+ ATPase" evidence="4">
    <location>
        <begin position="116"/>
        <end position="269"/>
    </location>
</feature>
<keyword evidence="2" id="KW-0175">Coiled coil</keyword>
<dbReference type="PANTHER" id="PTHR12784:SF28">
    <property type="entry name" value="PROTEIN SICKIE"/>
    <property type="match status" value="1"/>
</dbReference>
<dbReference type="InterPro" id="IPR003593">
    <property type="entry name" value="AAA+_ATPase"/>
</dbReference>
<dbReference type="PANTHER" id="PTHR12784">
    <property type="entry name" value="STEERIN"/>
    <property type="match status" value="1"/>
</dbReference>
<accession>A0A8W8JG38</accession>
<protein>
    <recommendedName>
        <fullName evidence="4">AAA+ ATPase domain-containing protein</fullName>
    </recommendedName>
</protein>
<proteinExistence type="inferred from homology"/>
<sequence>RPAEVLIGSLSVSGKTKWDILDNIVRKILKEYVLRVDPVTNLGLSAESVFSYHIAEIIRTKDAELPELLPIGYLVGDTMQIGICLKGTRQNSVDSLAFETLIPKSIVQRYVSLLLEHRRIILCGPSGTGKTYLAQKLAEHLVLRSGKELTAGSVATFNVDHKSAKELRQYLANIAEQCENTGVGELPSVIILDNLHHVGSLGEVFNGFLSVKYQKCPYIIGTMNQATCSTTNLQLHHNFRWVLCANHMEPVKGFLGRYLRRKLVEAEVRTGIRNNDLNKIIDWVPKVWLHLNKFLETHSSSDVTIGPRLFLSCPMEISGSKVWFTDLWNYSIVPYLLEAVREGLQVYGKRAPWEDPTDWVLESYPWATAKDEDPSLLKIRPEDVGYDTQGVISTSSGVALKSKSSDSTNHMEPSTDPLVSHV</sequence>
<dbReference type="InterPro" id="IPR027417">
    <property type="entry name" value="P-loop_NTPase"/>
</dbReference>
<evidence type="ECO:0000256" key="1">
    <source>
        <dbReference type="ARBA" id="ARBA00006255"/>
    </source>
</evidence>
<organism evidence="5 6">
    <name type="scientific">Magallana gigas</name>
    <name type="common">Pacific oyster</name>
    <name type="synonym">Crassostrea gigas</name>
    <dbReference type="NCBI Taxonomy" id="29159"/>
    <lineage>
        <taxon>Eukaryota</taxon>
        <taxon>Metazoa</taxon>
        <taxon>Spiralia</taxon>
        <taxon>Lophotrochozoa</taxon>
        <taxon>Mollusca</taxon>
        <taxon>Bivalvia</taxon>
        <taxon>Autobranchia</taxon>
        <taxon>Pteriomorphia</taxon>
        <taxon>Ostreida</taxon>
        <taxon>Ostreoidea</taxon>
        <taxon>Ostreidae</taxon>
        <taxon>Magallana</taxon>
    </lineage>
</organism>
<dbReference type="InterPro" id="IPR057126">
    <property type="entry name" value="NAV1-like_ubiquitin-like"/>
</dbReference>
<evidence type="ECO:0000313" key="5">
    <source>
        <dbReference type="EnsemblMetazoa" id="G18294.4:cds"/>
    </source>
</evidence>
<dbReference type="SUPFAM" id="SSF52540">
    <property type="entry name" value="P-loop containing nucleoside triphosphate hydrolases"/>
    <property type="match status" value="1"/>
</dbReference>
<dbReference type="Pfam" id="PF25408">
    <property type="entry name" value="AAA_lid_NAV1"/>
    <property type="match status" value="1"/>
</dbReference>
<evidence type="ECO:0000256" key="2">
    <source>
        <dbReference type="ARBA" id="ARBA00023054"/>
    </source>
</evidence>
<dbReference type="GO" id="GO:0016887">
    <property type="term" value="F:ATP hydrolysis activity"/>
    <property type="evidence" value="ECO:0007669"/>
    <property type="project" value="InterPro"/>
</dbReference>
<dbReference type="FunFam" id="3.40.50.300:FF:000316">
    <property type="entry name" value="Putative neuron navigator 3"/>
    <property type="match status" value="1"/>
</dbReference>
<keyword evidence="6" id="KW-1185">Reference proteome</keyword>
<feature type="region of interest" description="Disordered" evidence="3">
    <location>
        <begin position="397"/>
        <end position="422"/>
    </location>
</feature>
<dbReference type="InterPro" id="IPR039041">
    <property type="entry name" value="Nav/unc-53"/>
</dbReference>
<dbReference type="Pfam" id="PF23092">
    <property type="entry name" value="Ubiquitin_6"/>
    <property type="match status" value="1"/>
</dbReference>
<dbReference type="AlphaFoldDB" id="A0A8W8JG38"/>
<dbReference type="Gene3D" id="3.40.50.300">
    <property type="entry name" value="P-loop containing nucleotide triphosphate hydrolases"/>
    <property type="match status" value="1"/>
</dbReference>
<dbReference type="GO" id="GO:0022008">
    <property type="term" value="P:neurogenesis"/>
    <property type="evidence" value="ECO:0007669"/>
    <property type="project" value="InterPro"/>
</dbReference>
<comment type="similarity">
    <text evidence="1">Belongs to the Nav/unc-53 family.</text>
</comment>
<reference evidence="5" key="1">
    <citation type="submission" date="2022-08" db="UniProtKB">
        <authorList>
            <consortium name="EnsemblMetazoa"/>
        </authorList>
    </citation>
    <scope>IDENTIFICATION</scope>
    <source>
        <strain evidence="5">05x7-T-G4-1.051#20</strain>
    </source>
</reference>
<dbReference type="SMART" id="SM00382">
    <property type="entry name" value="AAA"/>
    <property type="match status" value="1"/>
</dbReference>
<dbReference type="Proteomes" id="UP000005408">
    <property type="component" value="Unassembled WGS sequence"/>
</dbReference>
<evidence type="ECO:0000313" key="6">
    <source>
        <dbReference type="Proteomes" id="UP000005408"/>
    </source>
</evidence>
<name>A0A8W8JG38_MAGGI</name>